<evidence type="ECO:0000256" key="2">
    <source>
        <dbReference type="ARBA" id="ARBA00022884"/>
    </source>
</evidence>
<name>A0A0F7IG81_9EURY</name>
<evidence type="ECO:0000256" key="1">
    <source>
        <dbReference type="ARBA" id="ARBA00005937"/>
    </source>
</evidence>
<dbReference type="PANTHER" id="PTHR36984">
    <property type="entry name" value="CRISPR-ASSOCIATED ENDORIBONUCLEASE CAS6 1"/>
    <property type="match status" value="1"/>
</dbReference>
<evidence type="ECO:0000259" key="7">
    <source>
        <dbReference type="Pfam" id="PF01881"/>
    </source>
</evidence>
<organism evidence="8 9">
    <name type="scientific">Geoglobus ahangari</name>
    <dbReference type="NCBI Taxonomy" id="113653"/>
    <lineage>
        <taxon>Archaea</taxon>
        <taxon>Methanobacteriati</taxon>
        <taxon>Methanobacteriota</taxon>
        <taxon>Archaeoglobi</taxon>
        <taxon>Archaeoglobales</taxon>
        <taxon>Archaeoglobaceae</taxon>
        <taxon>Geoglobus</taxon>
    </lineage>
</organism>
<dbReference type="GO" id="GO:0051607">
    <property type="term" value="P:defense response to virus"/>
    <property type="evidence" value="ECO:0007669"/>
    <property type="project" value="UniProtKB-KW"/>
</dbReference>
<feature type="active site" description="Proton donor" evidence="6">
    <location>
        <position position="44"/>
    </location>
</feature>
<dbReference type="Gene3D" id="3.30.70.1890">
    <property type="match status" value="1"/>
</dbReference>
<feature type="domain" description="CRISPR associated protein Cas6 C-terminal" evidence="7">
    <location>
        <begin position="120"/>
        <end position="240"/>
    </location>
</feature>
<gene>
    <name evidence="8" type="ORF">GAH_00433</name>
</gene>
<dbReference type="InterPro" id="IPR045747">
    <property type="entry name" value="CRISPR-assoc_prot_Cas6_N_sf"/>
</dbReference>
<evidence type="ECO:0000313" key="8">
    <source>
        <dbReference type="EMBL" id="AKG92215.1"/>
    </source>
</evidence>
<dbReference type="EMBL" id="CP011267">
    <property type="protein sequence ID" value="AKG92215.1"/>
    <property type="molecule type" value="Genomic_DNA"/>
</dbReference>
<dbReference type="GO" id="GO:0016788">
    <property type="term" value="F:hydrolase activity, acting on ester bonds"/>
    <property type="evidence" value="ECO:0007669"/>
    <property type="project" value="InterPro"/>
</dbReference>
<feature type="active site" description="Proton acceptor" evidence="6">
    <location>
        <position position="29"/>
    </location>
</feature>
<dbReference type="STRING" id="113653.GAH_00433"/>
<comment type="similarity">
    <text evidence="1 4">Belongs to the CRISPR-associated protein Cas6/Cse3/CasE family.</text>
</comment>
<proteinExistence type="inferred from homology"/>
<dbReference type="InParanoid" id="A0A0F7IG81"/>
<keyword evidence="9" id="KW-1185">Reference proteome</keyword>
<dbReference type="PATRIC" id="fig|113653.22.peg.436"/>
<evidence type="ECO:0000313" key="9">
    <source>
        <dbReference type="Proteomes" id="UP000034723"/>
    </source>
</evidence>
<dbReference type="RefSeq" id="WP_048094477.1">
    <property type="nucleotide sequence ID" value="NZ_CP011267.1"/>
</dbReference>
<dbReference type="OrthoDB" id="43942at2157"/>
<dbReference type="InterPro" id="IPR049435">
    <property type="entry name" value="Cas_Cas6_C"/>
</dbReference>
<protein>
    <recommendedName>
        <fullName evidence="4">CRISPR-associated endoribonuclease</fullName>
    </recommendedName>
</protein>
<dbReference type="HOGENOM" id="CLU_089858_1_1_2"/>
<evidence type="ECO:0000256" key="3">
    <source>
        <dbReference type="ARBA" id="ARBA00023118"/>
    </source>
</evidence>
<sequence length="241" mass="27785">MRIKIGLTAREKNFTIDLNYNYHLASAIYRAIERANPTLSLELHSPSRPKLFTFSRLLVPGRKFRISGERMHVFGEELAFFFSTPRTDVAEAFVEGILSKPEFRISGVDFVVSEVRIVPEREIGSKARFITLSPINVSTVESKNGRKRILDLYPDDERFYAILQQNLVKKYIEFYRRTPENVELEIKPLNVKAKRIRIKNTFHRCVEMVFEAKGSKELLEMGYWAGFGGKNSMGLGMVKVV</sequence>
<dbReference type="GeneID" id="24803017"/>
<evidence type="ECO:0000256" key="5">
    <source>
        <dbReference type="PIRSR" id="PIRSR005054-1"/>
    </source>
</evidence>
<dbReference type="KEGG" id="gah:GAH_00433"/>
<dbReference type="Proteomes" id="UP000034723">
    <property type="component" value="Chromosome"/>
</dbReference>
<evidence type="ECO:0000256" key="4">
    <source>
        <dbReference type="PIRNR" id="PIRNR005054"/>
    </source>
</evidence>
<keyword evidence="2" id="KW-0694">RNA-binding</keyword>
<dbReference type="PANTHER" id="PTHR36984:SF1">
    <property type="entry name" value="CRISPR-ASSOCIATED ENDORIBONUCLEASE CAS6 1"/>
    <property type="match status" value="1"/>
</dbReference>
<dbReference type="InterPro" id="IPR010156">
    <property type="entry name" value="CRISPR-assoc_prot_Cas6"/>
</dbReference>
<comment type="function">
    <text evidence="4">CRISPR (clustered regularly interspaced short palindromic repeat), is an adaptive immune system that provides protection against mobile genetic elements (viruses, transposable elements and conjugative plasmids). CRISPR clusters contain sequences complementary to antecedent mobile elements and target invading nucleic acids. CRISPR clusters are transcribed and processed into CRISPR RNA (crRNA).</text>
</comment>
<accession>A0A0F7IG81</accession>
<keyword evidence="3" id="KW-0051">Antiviral defense</keyword>
<reference evidence="8 9" key="1">
    <citation type="submission" date="2015-04" db="EMBL/GenBank/DDBJ databases">
        <title>The complete genome sequence of the hyperthermophilic, obligate iron-reducing archaeon Geoglobus ahangari strain 234T.</title>
        <authorList>
            <person name="Manzella M.P."/>
            <person name="Holmes D.E."/>
            <person name="Rocheleau J.M."/>
            <person name="Chung A."/>
            <person name="Reguera G."/>
            <person name="Kashefi K."/>
        </authorList>
    </citation>
    <scope>NUCLEOTIDE SEQUENCE [LARGE SCALE GENOMIC DNA]</scope>
    <source>
        <strain evidence="8 9">234</strain>
    </source>
</reference>
<dbReference type="Pfam" id="PF21350">
    <property type="entry name" value="Cas6_I-A"/>
    <property type="match status" value="1"/>
</dbReference>
<dbReference type="Gene3D" id="3.30.70.1900">
    <property type="match status" value="1"/>
</dbReference>
<dbReference type="AlphaFoldDB" id="A0A0F7IG81"/>
<dbReference type="Pfam" id="PF01881">
    <property type="entry name" value="Cas_Cas6_C"/>
    <property type="match status" value="1"/>
</dbReference>
<dbReference type="NCBIfam" id="TIGR01877">
    <property type="entry name" value="cas_cas6"/>
    <property type="match status" value="1"/>
</dbReference>
<dbReference type="GO" id="GO:0003723">
    <property type="term" value="F:RNA binding"/>
    <property type="evidence" value="ECO:0007669"/>
    <property type="project" value="UniProtKB-KW"/>
</dbReference>
<dbReference type="PIRSF" id="PIRSF005054">
    <property type="entry name" value="PF1131"/>
    <property type="match status" value="1"/>
</dbReference>
<evidence type="ECO:0000256" key="6">
    <source>
        <dbReference type="PIRSR" id="PIRSR005054-50"/>
    </source>
</evidence>
<feature type="site" description="Transition state stabilizer" evidence="5">
    <location>
        <position position="50"/>
    </location>
</feature>